<dbReference type="InterPro" id="IPR041681">
    <property type="entry name" value="PH_9"/>
</dbReference>
<keyword evidence="6" id="KW-0007">Acetylation</keyword>
<keyword evidence="7 9" id="KW-0009">Actin-binding</keyword>
<dbReference type="SUPFAM" id="SSF46966">
    <property type="entry name" value="Spectrin repeat"/>
    <property type="match status" value="16"/>
</dbReference>
<reference evidence="14" key="3">
    <citation type="submission" date="2025-09" db="UniProtKB">
        <authorList>
            <consortium name="Ensembl"/>
        </authorList>
    </citation>
    <scope>IDENTIFICATION</scope>
</reference>
<evidence type="ECO:0000256" key="6">
    <source>
        <dbReference type="ARBA" id="ARBA00022990"/>
    </source>
</evidence>
<dbReference type="GO" id="GO:0008091">
    <property type="term" value="C:spectrin"/>
    <property type="evidence" value="ECO:0007669"/>
    <property type="project" value="InterPro"/>
</dbReference>
<dbReference type="STRING" id="244447.ENSCSEP00000009297"/>
<dbReference type="InterPro" id="IPR011993">
    <property type="entry name" value="PH-like_dom_sf"/>
</dbReference>
<feature type="compositionally biased region" description="Basic and acidic residues" evidence="11">
    <location>
        <begin position="2198"/>
        <end position="2212"/>
    </location>
</feature>
<reference evidence="14" key="2">
    <citation type="submission" date="2025-08" db="UniProtKB">
        <authorList>
            <consortium name="Ensembl"/>
        </authorList>
    </citation>
    <scope>IDENTIFICATION</scope>
</reference>
<dbReference type="FunFam" id="1.10.418.10:FF:000003">
    <property type="entry name" value="Spectrin beta chain"/>
    <property type="match status" value="1"/>
</dbReference>
<dbReference type="InterPro" id="IPR016343">
    <property type="entry name" value="Spectrin_bsu"/>
</dbReference>
<feature type="region of interest" description="Disordered" evidence="11">
    <location>
        <begin position="2139"/>
        <end position="2160"/>
    </location>
</feature>
<evidence type="ECO:0000256" key="7">
    <source>
        <dbReference type="ARBA" id="ARBA00023203"/>
    </source>
</evidence>
<evidence type="ECO:0000259" key="13">
    <source>
        <dbReference type="PROSITE" id="PS50021"/>
    </source>
</evidence>
<dbReference type="FunFam" id="1.20.58.60:FF:000019">
    <property type="entry name" value="Spectrin beta chain"/>
    <property type="match status" value="1"/>
</dbReference>
<dbReference type="InParanoid" id="A0A3P8V3Z0"/>
<evidence type="ECO:0000256" key="8">
    <source>
        <dbReference type="ARBA" id="ARBA00023212"/>
    </source>
</evidence>
<feature type="region of interest" description="Disordered" evidence="11">
    <location>
        <begin position="2265"/>
        <end position="2332"/>
    </location>
</feature>
<feature type="compositionally biased region" description="Polar residues" evidence="11">
    <location>
        <begin position="2316"/>
        <end position="2330"/>
    </location>
</feature>
<reference evidence="14 15" key="1">
    <citation type="journal article" date="2014" name="Nat. Genet.">
        <title>Whole-genome sequence of a flatfish provides insights into ZW sex chromosome evolution and adaptation to a benthic lifestyle.</title>
        <authorList>
            <person name="Chen S."/>
            <person name="Zhang G."/>
            <person name="Shao C."/>
            <person name="Huang Q."/>
            <person name="Liu G."/>
            <person name="Zhang P."/>
            <person name="Song W."/>
            <person name="An N."/>
            <person name="Chalopin D."/>
            <person name="Volff J.N."/>
            <person name="Hong Y."/>
            <person name="Li Q."/>
            <person name="Sha Z."/>
            <person name="Zhou H."/>
            <person name="Xie M."/>
            <person name="Yu Q."/>
            <person name="Liu Y."/>
            <person name="Xiang H."/>
            <person name="Wang N."/>
            <person name="Wu K."/>
            <person name="Yang C."/>
            <person name="Zhou Q."/>
            <person name="Liao X."/>
            <person name="Yang L."/>
            <person name="Hu Q."/>
            <person name="Zhang J."/>
            <person name="Meng L."/>
            <person name="Jin L."/>
            <person name="Tian Y."/>
            <person name="Lian J."/>
            <person name="Yang J."/>
            <person name="Miao G."/>
            <person name="Liu S."/>
            <person name="Liang Z."/>
            <person name="Yan F."/>
            <person name="Li Y."/>
            <person name="Sun B."/>
            <person name="Zhang H."/>
            <person name="Zhang J."/>
            <person name="Zhu Y."/>
            <person name="Du M."/>
            <person name="Zhao Y."/>
            <person name="Schartl M."/>
            <person name="Tang Q."/>
            <person name="Wang J."/>
        </authorList>
    </citation>
    <scope>NUCLEOTIDE SEQUENCE</scope>
</reference>
<dbReference type="OMA" id="LTSCEDC"/>
<dbReference type="Ensembl" id="ENSCSET00000009406.1">
    <property type="protein sequence ID" value="ENSCSEP00000009297.1"/>
    <property type="gene ID" value="ENSCSEG00000005954.1"/>
</dbReference>
<keyword evidence="4 9" id="KW-0963">Cytoplasm</keyword>
<dbReference type="FunFam" id="1.10.418.10:FF:000004">
    <property type="entry name" value="Spectrin beta chain"/>
    <property type="match status" value="1"/>
</dbReference>
<dbReference type="SMART" id="SM00150">
    <property type="entry name" value="SPEC"/>
    <property type="match status" value="17"/>
</dbReference>
<dbReference type="FunFam" id="1.20.58.60:FF:000083">
    <property type="entry name" value="Spectrin beta chain"/>
    <property type="match status" value="1"/>
</dbReference>
<dbReference type="GO" id="GO:0005543">
    <property type="term" value="F:phospholipid binding"/>
    <property type="evidence" value="ECO:0007669"/>
    <property type="project" value="InterPro"/>
</dbReference>
<evidence type="ECO:0000256" key="4">
    <source>
        <dbReference type="ARBA" id="ARBA00022490"/>
    </source>
</evidence>
<evidence type="ECO:0000313" key="15">
    <source>
        <dbReference type="Proteomes" id="UP000265120"/>
    </source>
</evidence>
<feature type="domain" description="PH" evidence="12">
    <location>
        <begin position="2331"/>
        <end position="2424"/>
    </location>
</feature>
<dbReference type="InterPro" id="IPR002017">
    <property type="entry name" value="Spectrin_repeat"/>
</dbReference>
<dbReference type="InterPro" id="IPR001715">
    <property type="entry name" value="CH_dom"/>
</dbReference>
<dbReference type="FunFam" id="1.20.58.60:FF:000033">
    <property type="entry name" value="Spectrin beta chain"/>
    <property type="match status" value="1"/>
</dbReference>
<evidence type="ECO:0000256" key="3">
    <source>
        <dbReference type="ARBA" id="ARBA00022467"/>
    </source>
</evidence>
<feature type="domain" description="Calponin-homology (CH)" evidence="13">
    <location>
        <begin position="53"/>
        <end position="157"/>
    </location>
</feature>
<proteinExistence type="inferred from homology"/>
<feature type="region of interest" description="Disordered" evidence="11">
    <location>
        <begin position="2198"/>
        <end position="2253"/>
    </location>
</feature>
<feature type="coiled-coil region" evidence="10">
    <location>
        <begin position="1827"/>
        <end position="1861"/>
    </location>
</feature>
<sequence>MANASPDLDNAEAQRQLNNNNRPIGSGFWEKECTSSKLFECSRIKALADERDAVQKKTFTKWVNSHLSRVSCRISDLYNDLRDGYMLTRLLEVLSGELLPRPTRGRMRIHCLENVDKALQFLKEQRVHLENVGSHDIVDGNHRLTLGLIWTIILRFQIQVIKIETEDNRETRSAKDALLLWCQMKTAGYPEVNIQNFTTCWRDGLAFNALIHRHRPDLIEFHKLTRSNATHNLQQAFNIAEQKLGLTKLLDPEDVNTENPDEKSIITYVVSYYHYFSKMKALIVEGKRIGKVLDNCVEAENIINRYEALASDLLDWIEKTIAVISNQKFANSLTGVQQQLQAFTTYCTIEKPIKFQEKGNLEVLLFTIQSKLRANNQKPYVPHDGKLISDINKAWERLEKAEHERGVALRKELIRQEKLELLAQRFDHKTTMRQAWLNENQRLVSQDNFGYDLPAVEAAMKKHEAIEADIASYEERIGVVVELSAEMEKEGYYDIRRILARRENILGQWGLLKELVAGRRTRLEKNLALQKTFQDMVYMIDWMEDTQVQLLSKDFGKHLLEVDDLLQKHSLQEADITVQAERVETLNTSALKFTTIEGYQPCDPQVICNRVNHVSSCLEELKHLAVKRRAELEESRQLWAFFQELEESEVWIREKSSILGAQGYGKDLSSVLKLLQKHKTLAGELLAHRSLLQQILSEKSFGTAGIQEHIMEVKSEWKLLEDQAAQRLGHLQEALNFFQFSTETDDLVAWLQDAYRLVSSEDFGHDEYSTQSLLKKHRGVSEAIDKHRVHVMALRKHMVALPLQYRDQEVRMGEVEQLYTEVVEVAVLRQQWLHDALAVYRMFSEVNACEVWIDEKEQWLDKMEIPEKLEDVEVVAHRFESLDQEMNSLMGRILDVNQIVQQLLDGGHPSSAEVRGCQDHLNSRWNSIVGLVEHKKGQLNTMLRLQNYLLECAEIKSQIQDKRKAIDATQYVGSDLGGVMALQRRLSTMEGALSVLEPKLLHLQEEAEHLATFHSGQAMEILVPFDGISVEWEELKCTLQGCEDSLMVASRLQSFIQDLDSFLTWLVQTQTAAASDQLPNDLEEAEKLINKHAALKEEIGRYEEDYERLQAMNELLESEEAPLPQAALQQWLQKLDVGWNKLLEMWESRREVLVQAHIFHLFLRDVKQAESFLNNQESALAHVELPTTVETVEAAIKKHKDFTTTMELNLHRIKAVIEAGESLISQSNIYSDRIRERNQNRELAQQWLEKLNDQWELQRFLQDCHELGDWVCEKMLMARDRSRDETQKLHKKWLKHQAFMAELAQNKEWLDKIEKEGQHLIQEKPELSPVVRKKLEEIRECWQDLESTTQAKARQLFEANKADLLVQSYESLDQRLGQLEDQLAYVDQGQDLTTVNKQLKKLQTFETQVEAWYKEVGQLQVQASSIPQQTQVKETVAERQSKVEARMIRLIEPLKERRRLLLASKEVHQVGRDLEDEILWIQERIPMAMSHEHGTTLQAVQQLMKKNQTLQRELQGHGSRIEDVLERAGIIGSLRSPEADCVRAGHDQLAQLWTVLWTETERRQLLLDAMYQAQQYYFDTAEVEAWLSEQELHMMNEEKGKDEPSTLQLLKKHLVLEQTIEDYAETVGLLSQQCRQLLEMGHPDCEQISKRQSQIDRLYVSLKDLVEERKSRLEQQYWLYQLNREVDELEQWIAQRELIASSPELGQDFEHVTVLQEKFIEFASETGSVGQERVTAVNQMVDELIDYGHSEAATIAEWKDGVNEAWADLLELMETRTQMLAASHQLHKFFSDCREVLAQIADKHRRLPEVRARQGSTTNTSTLQRLLNSFEQDIQLLVTQVRQLQESAAQLRTVYAGEKAEAIACREHEVMQCWKDLLTSCEDCRVQITTETDKLRFFAMVRDQLMWMDSIICQIGTGEKPRDVSSVEVLMNYHQSLKNEVEARSHSIFDCIEMGKMLLAARNPAAEEIKDKLEKVIAKQHELTEKWDKHWEVLQQLLEVHQFAQEAAVAEAWLSAQEPLISSRELGTSVDEVEQLIRRHEAFRKAAATWEERFSSLRRLTTVEKLRAEQSKLPPTPLLGRKVFLDPQDHLDDAVTPLLVASRLEKAREKREREMMMGEIGTGKAEVAVMAEVVLQEPGRERLHSEPSRGVRVSRSETLASVEPQVQTHMYHRDHRIEHQLSSEQLIQARRDELPQEVWREQAERRDRRTLERQTSSEQEGHGGHEGRRRERDRHRLERQESSEHDTGEKRSTMAEIVEQLQEREAAQARGEVSRLPNGLPEKSRLDRPRARDRPKPRRRPRPKEPGETTRRSRSAPAQSNPAVLQQPSHTAHHEGFLFRKLDIETLKKSTNSRSWVNLYCVLNKGEIGFYKDAKNTTASYNNEPLLNLSHCHCDVTNGYKKKKNVFTLKTKDGSEFLFHAKDEVSLSSVCENHSPNTFSADKMG</sequence>
<dbReference type="PROSITE" id="PS00020">
    <property type="entry name" value="ACTININ_2"/>
    <property type="match status" value="1"/>
</dbReference>
<dbReference type="Gene3D" id="2.30.29.30">
    <property type="entry name" value="Pleckstrin-homology domain (PH domain)/Phosphotyrosine-binding domain (PTB)"/>
    <property type="match status" value="1"/>
</dbReference>
<name>A0A3P8V3Z0_CYNSE</name>
<dbReference type="PIRSF" id="PIRSF002297">
    <property type="entry name" value="Spectrin_beta_subunit"/>
    <property type="match status" value="1"/>
</dbReference>
<protein>
    <recommendedName>
        <fullName evidence="9">Spectrin beta chain</fullName>
    </recommendedName>
</protein>
<dbReference type="CDD" id="cd00176">
    <property type="entry name" value="SPEC"/>
    <property type="match status" value="9"/>
</dbReference>
<dbReference type="Pfam" id="PF15410">
    <property type="entry name" value="PH_9"/>
    <property type="match status" value="1"/>
</dbReference>
<feature type="compositionally biased region" description="Basic and acidic residues" evidence="11">
    <location>
        <begin position="2282"/>
        <end position="2294"/>
    </location>
</feature>
<evidence type="ECO:0000256" key="11">
    <source>
        <dbReference type="SAM" id="MobiDB-lite"/>
    </source>
</evidence>
<feature type="compositionally biased region" description="Basic and acidic residues" evidence="11">
    <location>
        <begin position="2219"/>
        <end position="2253"/>
    </location>
</feature>
<dbReference type="PROSITE" id="PS50021">
    <property type="entry name" value="CH"/>
    <property type="match status" value="2"/>
</dbReference>
<feature type="coiled-coil region" evidence="10">
    <location>
        <begin position="1078"/>
        <end position="1119"/>
    </location>
</feature>
<dbReference type="GO" id="GO:0016020">
    <property type="term" value="C:membrane"/>
    <property type="evidence" value="ECO:0007669"/>
    <property type="project" value="UniProtKB-ARBA"/>
</dbReference>
<organism evidence="14 15">
    <name type="scientific">Cynoglossus semilaevis</name>
    <name type="common">Tongue sole</name>
    <dbReference type="NCBI Taxonomy" id="244447"/>
    <lineage>
        <taxon>Eukaryota</taxon>
        <taxon>Metazoa</taxon>
        <taxon>Chordata</taxon>
        <taxon>Craniata</taxon>
        <taxon>Vertebrata</taxon>
        <taxon>Euteleostomi</taxon>
        <taxon>Actinopterygii</taxon>
        <taxon>Neopterygii</taxon>
        <taxon>Teleostei</taxon>
        <taxon>Neoteleostei</taxon>
        <taxon>Acanthomorphata</taxon>
        <taxon>Carangaria</taxon>
        <taxon>Pleuronectiformes</taxon>
        <taxon>Pleuronectoidei</taxon>
        <taxon>Cynoglossidae</taxon>
        <taxon>Cynoglossinae</taxon>
        <taxon>Cynoglossus</taxon>
    </lineage>
</organism>
<dbReference type="FunFam" id="2.30.29.30:FF:000024">
    <property type="entry name" value="Spectrin beta chain"/>
    <property type="match status" value="1"/>
</dbReference>
<feature type="domain" description="Calponin-homology (CH)" evidence="13">
    <location>
        <begin position="172"/>
        <end position="277"/>
    </location>
</feature>
<dbReference type="InterPro" id="IPR036872">
    <property type="entry name" value="CH_dom_sf"/>
</dbReference>
<dbReference type="Proteomes" id="UP000265120">
    <property type="component" value="Chromosome 4"/>
</dbReference>
<dbReference type="InterPro" id="IPR001605">
    <property type="entry name" value="PH_dom-spectrin-type"/>
</dbReference>
<dbReference type="InterPro" id="IPR018159">
    <property type="entry name" value="Spectrin/alpha-actinin"/>
</dbReference>
<dbReference type="PROSITE" id="PS00019">
    <property type="entry name" value="ACTININ_1"/>
    <property type="match status" value="1"/>
</dbReference>
<dbReference type="FunFam" id="1.20.58.60:FF:000294">
    <property type="entry name" value="Spectrin beta chain"/>
    <property type="match status" value="1"/>
</dbReference>
<dbReference type="Gene3D" id="1.10.418.10">
    <property type="entry name" value="Calponin-like domain"/>
    <property type="match status" value="2"/>
</dbReference>
<dbReference type="FunFam" id="1.20.58.60:FF:000011">
    <property type="entry name" value="Spectrin beta chain"/>
    <property type="match status" value="1"/>
</dbReference>
<dbReference type="PANTHER" id="PTHR11915">
    <property type="entry name" value="SPECTRIN/FILAMIN RELATED CYTOSKELETAL PROTEIN"/>
    <property type="match status" value="1"/>
</dbReference>
<keyword evidence="10" id="KW-0175">Coiled coil</keyword>
<evidence type="ECO:0000256" key="2">
    <source>
        <dbReference type="ARBA" id="ARBA00006826"/>
    </source>
</evidence>
<dbReference type="InterPro" id="IPR001849">
    <property type="entry name" value="PH_domain"/>
</dbReference>
<evidence type="ECO:0000256" key="10">
    <source>
        <dbReference type="SAM" id="Coils"/>
    </source>
</evidence>
<dbReference type="FunFam" id="1.20.58.60:FF:000059">
    <property type="entry name" value="Spectrin beta chain"/>
    <property type="match status" value="1"/>
</dbReference>
<evidence type="ECO:0000256" key="1">
    <source>
        <dbReference type="ARBA" id="ARBA00004245"/>
    </source>
</evidence>
<dbReference type="Pfam" id="PF00435">
    <property type="entry name" value="Spectrin"/>
    <property type="match status" value="17"/>
</dbReference>
<dbReference type="SUPFAM" id="SSF47576">
    <property type="entry name" value="Calponin-homology domain, CH-domain"/>
    <property type="match status" value="1"/>
</dbReference>
<dbReference type="CDD" id="cd10571">
    <property type="entry name" value="PH_beta_spectrin"/>
    <property type="match status" value="1"/>
</dbReference>
<evidence type="ECO:0000259" key="12">
    <source>
        <dbReference type="PROSITE" id="PS50003"/>
    </source>
</evidence>
<dbReference type="SMART" id="SM00033">
    <property type="entry name" value="CH"/>
    <property type="match status" value="2"/>
</dbReference>
<evidence type="ECO:0000256" key="9">
    <source>
        <dbReference type="PIRNR" id="PIRNR002297"/>
    </source>
</evidence>
<dbReference type="PRINTS" id="PR00683">
    <property type="entry name" value="SPECTRINPH"/>
</dbReference>
<dbReference type="SUPFAM" id="SSF50729">
    <property type="entry name" value="PH domain-like"/>
    <property type="match status" value="1"/>
</dbReference>
<feature type="compositionally biased region" description="Basic and acidic residues" evidence="11">
    <location>
        <begin position="2139"/>
        <end position="2149"/>
    </location>
</feature>
<dbReference type="Gene3D" id="1.20.58.60">
    <property type="match status" value="12"/>
</dbReference>
<evidence type="ECO:0000313" key="14">
    <source>
        <dbReference type="Ensembl" id="ENSCSEP00000009297.1"/>
    </source>
</evidence>
<comment type="subcellular location">
    <subcellularLocation>
        <location evidence="1">Cytoplasm</location>
        <location evidence="1">Cytoskeleton</location>
    </subcellularLocation>
</comment>
<evidence type="ECO:0000256" key="5">
    <source>
        <dbReference type="ARBA" id="ARBA00022737"/>
    </source>
</evidence>
<dbReference type="InterPro" id="IPR001589">
    <property type="entry name" value="Actinin_actin-bd_CS"/>
</dbReference>
<dbReference type="GeneTree" id="ENSGT00940000156343"/>
<dbReference type="Pfam" id="PF00307">
    <property type="entry name" value="CH"/>
    <property type="match status" value="2"/>
</dbReference>
<keyword evidence="3 9" id="KW-0117">Actin capping</keyword>
<dbReference type="GO" id="GO:0003779">
    <property type="term" value="F:actin binding"/>
    <property type="evidence" value="ECO:0007669"/>
    <property type="project" value="UniProtKB-KW"/>
</dbReference>
<keyword evidence="15" id="KW-1185">Reference proteome</keyword>
<dbReference type="PROSITE" id="PS50003">
    <property type="entry name" value="PH_DOMAIN"/>
    <property type="match status" value="1"/>
</dbReference>
<keyword evidence="5" id="KW-0677">Repeat</keyword>
<dbReference type="SMART" id="SM00233">
    <property type="entry name" value="PH"/>
    <property type="match status" value="1"/>
</dbReference>
<accession>A0A3P8V3Z0</accession>
<comment type="similarity">
    <text evidence="2 9">Belongs to the spectrin family.</text>
</comment>
<keyword evidence="8 9" id="KW-0206">Cytoskeleton</keyword>
<dbReference type="GO" id="GO:0005200">
    <property type="term" value="F:structural constituent of cytoskeleton"/>
    <property type="evidence" value="ECO:0007669"/>
    <property type="project" value="UniProtKB-UniRule"/>
</dbReference>
<dbReference type="GO" id="GO:0051693">
    <property type="term" value="P:actin filament capping"/>
    <property type="evidence" value="ECO:0007669"/>
    <property type="project" value="UniProtKB-UniRule"/>
</dbReference>